<dbReference type="FunFam" id="1.10.150.20:FF:000006">
    <property type="entry name" value="DNA ligase"/>
    <property type="match status" value="1"/>
</dbReference>
<dbReference type="AlphaFoldDB" id="A0A4Q8LI81"/>
<dbReference type="InterPro" id="IPR018239">
    <property type="entry name" value="DNA_ligase_AS"/>
</dbReference>
<dbReference type="GO" id="GO:0005829">
    <property type="term" value="C:cytosol"/>
    <property type="evidence" value="ECO:0007669"/>
    <property type="project" value="TreeGrafter"/>
</dbReference>
<evidence type="ECO:0000256" key="12">
    <source>
        <dbReference type="ARBA" id="ARBA00034005"/>
    </source>
</evidence>
<dbReference type="NCBIfam" id="NF005932">
    <property type="entry name" value="PRK07956.1"/>
    <property type="match status" value="1"/>
</dbReference>
<protein>
    <recommendedName>
        <fullName evidence="3 14">DNA ligase</fullName>
        <ecNumber evidence="2 14">6.5.1.2</ecNumber>
    </recommendedName>
    <alternativeName>
        <fullName evidence="14">Polydeoxyribonucleotide synthase [NAD(+)]</fullName>
    </alternativeName>
</protein>
<dbReference type="SUPFAM" id="SSF56091">
    <property type="entry name" value="DNA ligase/mRNA capping enzyme, catalytic domain"/>
    <property type="match status" value="1"/>
</dbReference>
<evidence type="ECO:0000313" key="16">
    <source>
        <dbReference type="EMBL" id="TAA29650.1"/>
    </source>
</evidence>
<evidence type="ECO:0000256" key="11">
    <source>
        <dbReference type="ARBA" id="ARBA00023204"/>
    </source>
</evidence>
<keyword evidence="6 14" id="KW-0479">Metal-binding</keyword>
<dbReference type="PROSITE" id="PS50172">
    <property type="entry name" value="BRCT"/>
    <property type="match status" value="1"/>
</dbReference>
<evidence type="ECO:0000256" key="14">
    <source>
        <dbReference type="HAMAP-Rule" id="MF_01588"/>
    </source>
</evidence>
<dbReference type="PANTHER" id="PTHR23389:SF9">
    <property type="entry name" value="DNA LIGASE"/>
    <property type="match status" value="1"/>
</dbReference>
<dbReference type="FunFam" id="3.30.470.30:FF:000001">
    <property type="entry name" value="DNA ligase"/>
    <property type="match status" value="1"/>
</dbReference>
<dbReference type="EC" id="6.5.1.2" evidence="2 14"/>
<evidence type="ECO:0000256" key="6">
    <source>
        <dbReference type="ARBA" id="ARBA00022723"/>
    </source>
</evidence>
<dbReference type="Gene3D" id="1.10.150.20">
    <property type="entry name" value="5' to 3' exonuclease, C-terminal subdomain"/>
    <property type="match status" value="2"/>
</dbReference>
<comment type="cofactor">
    <cofactor evidence="14">
        <name>Mg(2+)</name>
        <dbReference type="ChEBI" id="CHEBI:18420"/>
    </cofactor>
    <cofactor evidence="14">
        <name>Mn(2+)</name>
        <dbReference type="ChEBI" id="CHEBI:29035"/>
    </cofactor>
</comment>
<comment type="catalytic activity">
    <reaction evidence="12 14">
        <text>NAD(+) + (deoxyribonucleotide)n-3'-hydroxyl + 5'-phospho-(deoxyribonucleotide)m = (deoxyribonucleotide)n+m + AMP + beta-nicotinamide D-nucleotide.</text>
        <dbReference type="EC" id="6.5.1.2"/>
    </reaction>
</comment>
<dbReference type="NCBIfam" id="TIGR00575">
    <property type="entry name" value="dnlj"/>
    <property type="match status" value="1"/>
</dbReference>
<feature type="binding site" evidence="14">
    <location>
        <position position="317"/>
    </location>
    <ligand>
        <name>NAD(+)</name>
        <dbReference type="ChEBI" id="CHEBI:57540"/>
    </ligand>
</feature>
<feature type="binding site" evidence="14">
    <location>
        <position position="435"/>
    </location>
    <ligand>
        <name>Zn(2+)</name>
        <dbReference type="ChEBI" id="CHEBI:29105"/>
    </ligand>
</feature>
<dbReference type="InterPro" id="IPR036420">
    <property type="entry name" value="BRCT_dom_sf"/>
</dbReference>
<dbReference type="GO" id="GO:0046872">
    <property type="term" value="F:metal ion binding"/>
    <property type="evidence" value="ECO:0007669"/>
    <property type="project" value="UniProtKB-KW"/>
</dbReference>
<keyword evidence="9 14" id="KW-0460">Magnesium</keyword>
<dbReference type="PANTHER" id="PTHR23389">
    <property type="entry name" value="CHROMOSOME TRANSMISSION FIDELITY FACTOR 18"/>
    <property type="match status" value="1"/>
</dbReference>
<dbReference type="FunFam" id="1.10.287.610:FF:000002">
    <property type="entry name" value="DNA ligase"/>
    <property type="match status" value="1"/>
</dbReference>
<evidence type="ECO:0000256" key="8">
    <source>
        <dbReference type="ARBA" id="ARBA00022833"/>
    </source>
</evidence>
<evidence type="ECO:0000256" key="2">
    <source>
        <dbReference type="ARBA" id="ARBA00012722"/>
    </source>
</evidence>
<evidence type="ECO:0000259" key="15">
    <source>
        <dbReference type="PROSITE" id="PS50172"/>
    </source>
</evidence>
<feature type="binding site" evidence="14">
    <location>
        <position position="200"/>
    </location>
    <ligand>
        <name>NAD(+)</name>
        <dbReference type="ChEBI" id="CHEBI:57540"/>
    </ligand>
</feature>
<dbReference type="SUPFAM" id="SSF50249">
    <property type="entry name" value="Nucleic acid-binding proteins"/>
    <property type="match status" value="1"/>
</dbReference>
<feature type="binding site" evidence="14">
    <location>
        <position position="341"/>
    </location>
    <ligand>
        <name>NAD(+)</name>
        <dbReference type="ChEBI" id="CHEBI:57540"/>
    </ligand>
</feature>
<dbReference type="SUPFAM" id="SSF47781">
    <property type="entry name" value="RuvA domain 2-like"/>
    <property type="match status" value="1"/>
</dbReference>
<dbReference type="FunFam" id="1.10.150.20:FF:000007">
    <property type="entry name" value="DNA ligase"/>
    <property type="match status" value="1"/>
</dbReference>
<keyword evidence="4 14" id="KW-0436">Ligase</keyword>
<dbReference type="Pfam" id="PF03119">
    <property type="entry name" value="DNA_ligase_ZBD"/>
    <property type="match status" value="1"/>
</dbReference>
<keyword evidence="5 14" id="KW-0235">DNA replication</keyword>
<gene>
    <name evidence="14 16" type="primary">ligA</name>
    <name evidence="16" type="ORF">EA661_08830</name>
</gene>
<comment type="caution">
    <text evidence="16">The sequence shown here is derived from an EMBL/GenBank/DDBJ whole genome shotgun (WGS) entry which is preliminary data.</text>
</comment>
<dbReference type="InterPro" id="IPR012340">
    <property type="entry name" value="NA-bd_OB-fold"/>
</dbReference>
<dbReference type="Pfam" id="PF12826">
    <property type="entry name" value="HHH_2"/>
    <property type="match status" value="1"/>
</dbReference>
<dbReference type="GO" id="GO:0003911">
    <property type="term" value="F:DNA ligase (NAD+) activity"/>
    <property type="evidence" value="ECO:0007669"/>
    <property type="project" value="UniProtKB-UniRule"/>
</dbReference>
<evidence type="ECO:0000313" key="17">
    <source>
        <dbReference type="Proteomes" id="UP000291286"/>
    </source>
</evidence>
<dbReference type="FunFam" id="3.40.50.10190:FF:000054">
    <property type="entry name" value="DNA ligase"/>
    <property type="match status" value="1"/>
</dbReference>
<dbReference type="InterPro" id="IPR004149">
    <property type="entry name" value="Znf_DNAligase_C4"/>
</dbReference>
<evidence type="ECO:0000256" key="4">
    <source>
        <dbReference type="ARBA" id="ARBA00022598"/>
    </source>
</evidence>
<evidence type="ECO:0000256" key="10">
    <source>
        <dbReference type="ARBA" id="ARBA00023027"/>
    </source>
</evidence>
<dbReference type="PROSITE" id="PS01055">
    <property type="entry name" value="DNA_LIGASE_N1"/>
    <property type="match status" value="1"/>
</dbReference>
<dbReference type="Pfam" id="PF01653">
    <property type="entry name" value="DNA_ligase_aden"/>
    <property type="match status" value="2"/>
</dbReference>
<evidence type="ECO:0000256" key="3">
    <source>
        <dbReference type="ARBA" id="ARBA00013308"/>
    </source>
</evidence>
<keyword evidence="10 14" id="KW-0520">NAD</keyword>
<dbReference type="InterPro" id="IPR010994">
    <property type="entry name" value="RuvA_2-like"/>
</dbReference>
<keyword evidence="7 14" id="KW-0227">DNA damage</keyword>
<sequence length="852" mass="92004">MSPAKTPQARVTELRQQLDDASYRYHVLDEPNIPDAEYDRLLRELDELEAAHPELVTPDSPTQRVGAVASGRFAEVRHALPMLSLGNAFDDAEVEDFVRRIAERLGRRTLKFSAEPKLDGLAISLRYEQGVFVQGATRGDGTTGEDVTANLRTVRAIPLRLRVAGMGNGESGVGKGKSGAASAIPHSPFPIPSVLEVRGEVYMPRAAFEAYNEQARLHGGKVLANPRNGAAGSLRQLDARITAQRPLAFYAYGVGEVEEGALPDTHSGTLQRLREWGFPVSDLSQVVEGAEGLLRYYREIGQKRDSLPFDIDGVVYKLDDVAGQREMGFVSRAPRWALAHKYPAQEQATTVEDIEIQIGRTGAATPVARLAPVQVAGVTVTNATLHNADQIARLDVRVGDAVIVRRAGDVIPEVVSVILERRPADTAPWQMPAQCPVCGSDIVREEGAAVWRCSGELSCPAQRKEAIRHFVSRRAMDVDGLGEKFIEVLVDAGVVQGVADLYTLDLDQLLQLRLVTGAETPEGFLREAREHLAAGAYAKLEAALARVRGDGDAVPETWQADLLRAGLPAFDWNRKKIATKWAENLVAALEASKRTTLERFLFALGIEHVGESTAKALAAWFGDLELVRRLPWPVFKRVPDIGGEVARALGRFFEQSGNQQAIDDLLARGVEMVDSHPPSALLREGLDLATLLVDLEIPKLTRIRATALAAAMPQVAQILAADQDALVAAGLPKDTAAALVEWRDADDHAHLLQATGEALARLDAITPQASAIQTGPLTGQTVVLTGSLESMTRDEAGARLEALGAKVAGSVSKKTAFVVAGSEAGSKLTKAQDLGIEVWDEARLTAFLDQYA</sequence>
<comment type="caution">
    <text evidence="14">Lacks conserved residue(s) required for the propagation of feature annotation.</text>
</comment>
<organism evidence="16 17">
    <name type="scientific">Pseudoxanthomonas winnipegensis</name>
    <dbReference type="NCBI Taxonomy" id="2480810"/>
    <lineage>
        <taxon>Bacteria</taxon>
        <taxon>Pseudomonadati</taxon>
        <taxon>Pseudomonadota</taxon>
        <taxon>Gammaproteobacteria</taxon>
        <taxon>Lysobacterales</taxon>
        <taxon>Lysobacteraceae</taxon>
        <taxon>Pseudoxanthomonas</taxon>
    </lineage>
</organism>
<dbReference type="HAMAP" id="MF_01588">
    <property type="entry name" value="DNA_ligase_A"/>
    <property type="match status" value="1"/>
</dbReference>
<dbReference type="GO" id="GO:0006281">
    <property type="term" value="P:DNA repair"/>
    <property type="evidence" value="ECO:0007669"/>
    <property type="project" value="UniProtKB-KW"/>
</dbReference>
<dbReference type="GO" id="GO:0006260">
    <property type="term" value="P:DNA replication"/>
    <property type="evidence" value="ECO:0007669"/>
    <property type="project" value="UniProtKB-KW"/>
</dbReference>
<feature type="binding site" evidence="14">
    <location>
        <begin position="84"/>
        <end position="85"/>
    </location>
    <ligand>
        <name>NAD(+)</name>
        <dbReference type="ChEBI" id="CHEBI:57540"/>
    </ligand>
</feature>
<dbReference type="InterPro" id="IPR001679">
    <property type="entry name" value="DNA_ligase"/>
</dbReference>
<feature type="binding site" evidence="14">
    <location>
        <begin position="35"/>
        <end position="39"/>
    </location>
    <ligand>
        <name>NAD(+)</name>
        <dbReference type="ChEBI" id="CHEBI:57540"/>
    </ligand>
</feature>
<keyword evidence="8 14" id="KW-0862">Zinc</keyword>
<dbReference type="Gene3D" id="1.10.287.610">
    <property type="entry name" value="Helix hairpin bin"/>
    <property type="match status" value="1"/>
</dbReference>
<dbReference type="SMART" id="SM00292">
    <property type="entry name" value="BRCT"/>
    <property type="match status" value="1"/>
</dbReference>
<dbReference type="Gene3D" id="3.40.50.10190">
    <property type="entry name" value="BRCT domain"/>
    <property type="match status" value="1"/>
</dbReference>
<accession>A0A4Q8LI81</accession>
<evidence type="ECO:0000256" key="5">
    <source>
        <dbReference type="ARBA" id="ARBA00022705"/>
    </source>
</evidence>
<feature type="domain" description="BRCT" evidence="15">
    <location>
        <begin position="772"/>
        <end position="852"/>
    </location>
</feature>
<evidence type="ECO:0000256" key="9">
    <source>
        <dbReference type="ARBA" id="ARBA00022842"/>
    </source>
</evidence>
<proteinExistence type="inferred from homology"/>
<dbReference type="SUPFAM" id="SSF52113">
    <property type="entry name" value="BRCT domain"/>
    <property type="match status" value="1"/>
</dbReference>
<dbReference type="RefSeq" id="WP_130517853.1">
    <property type="nucleotide sequence ID" value="NZ_SHMA01000002.1"/>
</dbReference>
<dbReference type="CDD" id="cd00114">
    <property type="entry name" value="LIGANc"/>
    <property type="match status" value="1"/>
</dbReference>
<dbReference type="InterPro" id="IPR004150">
    <property type="entry name" value="NAD_DNA_ligase_OB"/>
</dbReference>
<keyword evidence="11 14" id="KW-0234">DNA repair</keyword>
<dbReference type="FunFam" id="2.40.50.140:FF:000012">
    <property type="entry name" value="DNA ligase"/>
    <property type="match status" value="1"/>
</dbReference>
<evidence type="ECO:0000256" key="1">
    <source>
        <dbReference type="ARBA" id="ARBA00004067"/>
    </source>
</evidence>
<feature type="binding site" evidence="14">
    <location>
        <position position="115"/>
    </location>
    <ligand>
        <name>NAD(+)</name>
        <dbReference type="ChEBI" id="CHEBI:57540"/>
    </ligand>
</feature>
<dbReference type="EMBL" id="SHMB01000003">
    <property type="protein sequence ID" value="TAA29650.1"/>
    <property type="molecule type" value="Genomic_DNA"/>
</dbReference>
<dbReference type="InterPro" id="IPR013839">
    <property type="entry name" value="DNAligase_adenylation"/>
</dbReference>
<dbReference type="CDD" id="cd17748">
    <property type="entry name" value="BRCT_DNA_ligase_like"/>
    <property type="match status" value="1"/>
</dbReference>
<dbReference type="InterPro" id="IPR001357">
    <property type="entry name" value="BRCT_dom"/>
</dbReference>
<feature type="binding site" evidence="14">
    <location>
        <position position="138"/>
    </location>
    <ligand>
        <name>NAD(+)</name>
        <dbReference type="ChEBI" id="CHEBI:57540"/>
    </ligand>
</feature>
<keyword evidence="14" id="KW-0464">Manganese</keyword>
<dbReference type="InterPro" id="IPR013840">
    <property type="entry name" value="DNAligase_N"/>
</dbReference>
<dbReference type="InterPro" id="IPR041663">
    <property type="entry name" value="DisA/LigA_HHH"/>
</dbReference>
<dbReference type="SMART" id="SM00532">
    <property type="entry name" value="LIGANc"/>
    <property type="match status" value="1"/>
</dbReference>
<dbReference type="Proteomes" id="UP000291286">
    <property type="component" value="Unassembled WGS sequence"/>
</dbReference>
<dbReference type="Gene3D" id="3.30.470.30">
    <property type="entry name" value="DNA ligase/mRNA capping enzyme"/>
    <property type="match status" value="1"/>
</dbReference>
<reference evidence="16 17" key="1">
    <citation type="submission" date="2019-02" db="EMBL/GenBank/DDBJ databases">
        <title>WGS of Pseudoxanthomonas species novum from clinical isolates.</title>
        <authorList>
            <person name="Bernier A.-M."/>
            <person name="Bernard K."/>
            <person name="Vachon A."/>
        </authorList>
    </citation>
    <scope>NUCLEOTIDE SEQUENCE [LARGE SCALE GENOMIC DNA]</scope>
    <source>
        <strain evidence="16 17">NML171202</strain>
    </source>
</reference>
<feature type="binding site" evidence="14">
    <location>
        <position position="438"/>
    </location>
    <ligand>
        <name>Zn(2+)</name>
        <dbReference type="ChEBI" id="CHEBI:29105"/>
    </ligand>
</feature>
<comment type="function">
    <text evidence="1 14">DNA ligase that catalyzes the formation of phosphodiester linkages between 5'-phosphoryl and 3'-hydroxyl groups in double-stranded DNA using NAD as a coenzyme and as the energy source for the reaction. It is essential for DNA replication and repair of damaged DNA.</text>
</comment>
<dbReference type="Pfam" id="PF00533">
    <property type="entry name" value="BRCT"/>
    <property type="match status" value="1"/>
</dbReference>
<dbReference type="Pfam" id="PF03120">
    <property type="entry name" value="OB_DNA_ligase"/>
    <property type="match status" value="1"/>
</dbReference>
<evidence type="ECO:0000256" key="13">
    <source>
        <dbReference type="ARBA" id="ARBA00060881"/>
    </source>
</evidence>
<dbReference type="Gene3D" id="2.40.50.140">
    <property type="entry name" value="Nucleic acid-binding proteins"/>
    <property type="match status" value="1"/>
</dbReference>
<evidence type="ECO:0000256" key="7">
    <source>
        <dbReference type="ARBA" id="ARBA00022763"/>
    </source>
</evidence>
<name>A0A4Q8LI81_9GAMM</name>
<feature type="active site" description="N6-AMP-lysine intermediate" evidence="14">
    <location>
        <position position="117"/>
    </location>
</feature>
<comment type="similarity">
    <text evidence="13 14">Belongs to the NAD-dependent DNA ligase family. LigA subfamily.</text>
</comment>
<feature type="binding site" evidence="14">
    <location>
        <position position="459"/>
    </location>
    <ligand>
        <name>Zn(2+)</name>
        <dbReference type="ChEBI" id="CHEBI:29105"/>
    </ligand>
</feature>
<dbReference type="Gene3D" id="6.20.10.30">
    <property type="match status" value="1"/>
</dbReference>